<feature type="transmembrane region" description="Helical" evidence="1">
    <location>
        <begin position="136"/>
        <end position="158"/>
    </location>
</feature>
<feature type="transmembrane region" description="Helical" evidence="1">
    <location>
        <begin position="94"/>
        <end position="116"/>
    </location>
</feature>
<gene>
    <name evidence="2" type="ORF">FHY67_09540</name>
</gene>
<evidence type="ECO:0000256" key="1">
    <source>
        <dbReference type="SAM" id="Phobius"/>
    </source>
</evidence>
<sequence length="177" mass="19941">MTSSFSSTTDSPLKAHGRFGRLSFLGWNMLMSFGVILLVFLIGLFAPGLFNTAEGAENISIPGLIMMGILYIVLIYFSFIFTIRRLHDRNHTGWLSLLMLVPLVNLFLILYLFFARGDEGINNYGPPRATATWEKVLGWLYIVIVPLGILTAIAVPAYQDYVQKAQYSQLEIQQRAE</sequence>
<dbReference type="EMBL" id="VFBM01000006">
    <property type="protein sequence ID" value="TNX91784.1"/>
    <property type="molecule type" value="Genomic_DNA"/>
</dbReference>
<feature type="transmembrane region" description="Helical" evidence="1">
    <location>
        <begin position="59"/>
        <end position="82"/>
    </location>
</feature>
<keyword evidence="1" id="KW-0472">Membrane</keyword>
<dbReference type="GO" id="GO:0005886">
    <property type="term" value="C:plasma membrane"/>
    <property type="evidence" value="ECO:0007669"/>
    <property type="project" value="TreeGrafter"/>
</dbReference>
<reference evidence="2 3" key="1">
    <citation type="submission" date="2019-06" db="EMBL/GenBank/DDBJ databases">
        <title>Genome of Acinetobacter radioresistens APH1, a phenol degrading strain.</title>
        <authorList>
            <person name="Liu Y."/>
        </authorList>
    </citation>
    <scope>NUCLEOTIDE SEQUENCE [LARGE SCALE GENOMIC DNA]</scope>
    <source>
        <strain evidence="2 3">APH1</strain>
    </source>
</reference>
<accession>A0A8H2K2I8</accession>
<feature type="transmembrane region" description="Helical" evidence="1">
    <location>
        <begin position="24"/>
        <end position="47"/>
    </location>
</feature>
<dbReference type="Gene3D" id="3.30.700.10">
    <property type="entry name" value="Glycoprotein, Type 4 Pilin"/>
    <property type="match status" value="1"/>
</dbReference>
<evidence type="ECO:0000313" key="2">
    <source>
        <dbReference type="EMBL" id="TNX91784.1"/>
    </source>
</evidence>
<dbReference type="SUPFAM" id="SSF54523">
    <property type="entry name" value="Pili subunits"/>
    <property type="match status" value="1"/>
</dbReference>
<dbReference type="PANTHER" id="PTHR34980">
    <property type="entry name" value="INNER MEMBRANE PROTEIN-RELATED-RELATED"/>
    <property type="match status" value="1"/>
</dbReference>
<dbReference type="Proteomes" id="UP000314285">
    <property type="component" value="Unassembled WGS sequence"/>
</dbReference>
<dbReference type="PANTHER" id="PTHR34980:SF3">
    <property type="entry name" value="BLR8105 PROTEIN"/>
    <property type="match status" value="1"/>
</dbReference>
<dbReference type="AlphaFoldDB" id="A0A8H2K2I8"/>
<organism evidence="2 3">
    <name type="scientific">Acinetobacter radioresistens</name>
    <dbReference type="NCBI Taxonomy" id="40216"/>
    <lineage>
        <taxon>Bacteria</taxon>
        <taxon>Pseudomonadati</taxon>
        <taxon>Pseudomonadota</taxon>
        <taxon>Gammaproteobacteria</taxon>
        <taxon>Moraxellales</taxon>
        <taxon>Moraxellaceae</taxon>
        <taxon>Acinetobacter</taxon>
    </lineage>
</organism>
<dbReference type="InterPro" id="IPR045584">
    <property type="entry name" value="Pilin-like"/>
</dbReference>
<comment type="caution">
    <text evidence="2">The sequence shown here is derived from an EMBL/GenBank/DDBJ whole genome shotgun (WGS) entry which is preliminary data.</text>
</comment>
<name>A0A8H2K2I8_ACIRA</name>
<dbReference type="Pfam" id="PF05656">
    <property type="entry name" value="DUF805"/>
    <property type="match status" value="1"/>
</dbReference>
<evidence type="ECO:0000313" key="3">
    <source>
        <dbReference type="Proteomes" id="UP000314285"/>
    </source>
</evidence>
<keyword evidence="1" id="KW-0812">Transmembrane</keyword>
<protein>
    <submittedName>
        <fullName evidence="2">DUF805 domain-containing protein</fullName>
    </submittedName>
</protein>
<keyword evidence="1" id="KW-1133">Transmembrane helix</keyword>
<proteinExistence type="predicted"/>
<dbReference type="RefSeq" id="WP_005024160.1">
    <property type="nucleotide sequence ID" value="NZ_CABKOV010000015.1"/>
</dbReference>
<dbReference type="InterPro" id="IPR008523">
    <property type="entry name" value="DUF805"/>
</dbReference>